<keyword evidence="4" id="KW-1185">Reference proteome</keyword>
<dbReference type="NCBIfam" id="NF004829">
    <property type="entry name" value="PRK06183.1-3"/>
    <property type="match status" value="1"/>
</dbReference>
<dbReference type="Gene3D" id="3.50.50.60">
    <property type="entry name" value="FAD/NAD(P)-binding domain"/>
    <property type="match status" value="1"/>
</dbReference>
<evidence type="ECO:0000256" key="1">
    <source>
        <dbReference type="ARBA" id="ARBA00023002"/>
    </source>
</evidence>
<evidence type="ECO:0000313" key="3">
    <source>
        <dbReference type="EMBL" id="WAX58469.1"/>
    </source>
</evidence>
<dbReference type="PANTHER" id="PTHR43476">
    <property type="entry name" value="3-(3-HYDROXY-PHENYL)PROPIONATE/3-HYDROXYCINNAMIC ACID HYDROXYLASE"/>
    <property type="match status" value="1"/>
</dbReference>
<dbReference type="Pfam" id="PF01494">
    <property type="entry name" value="FAD_binding_3"/>
    <property type="match status" value="1"/>
</dbReference>
<gene>
    <name evidence="3" type="ORF">M6B22_06815</name>
</gene>
<keyword evidence="1" id="KW-0560">Oxidoreductase</keyword>
<reference evidence="3" key="1">
    <citation type="submission" date="2022-05" db="EMBL/GenBank/DDBJ databases">
        <title>Jatrophihabitans sp. SB3-54 whole genome sequence.</title>
        <authorList>
            <person name="Suh M.K."/>
            <person name="Eom M.K."/>
            <person name="Kim J.S."/>
            <person name="Kim H.S."/>
            <person name="Do H.E."/>
            <person name="Shin Y.K."/>
            <person name="Lee J.-S."/>
        </authorList>
    </citation>
    <scope>NUCLEOTIDE SEQUENCE</scope>
    <source>
        <strain evidence="3">SB3-54</strain>
    </source>
</reference>
<dbReference type="SUPFAM" id="SSF51905">
    <property type="entry name" value="FAD/NAD(P)-binding domain"/>
    <property type="match status" value="1"/>
</dbReference>
<dbReference type="EMBL" id="CP097463">
    <property type="protein sequence ID" value="WAX58469.1"/>
    <property type="molecule type" value="Genomic_DNA"/>
</dbReference>
<organism evidence="3 4">
    <name type="scientific">Jatrophihabitans cynanchi</name>
    <dbReference type="NCBI Taxonomy" id="2944128"/>
    <lineage>
        <taxon>Bacteria</taxon>
        <taxon>Bacillati</taxon>
        <taxon>Actinomycetota</taxon>
        <taxon>Actinomycetes</taxon>
        <taxon>Jatrophihabitantales</taxon>
        <taxon>Jatrophihabitantaceae</taxon>
        <taxon>Jatrophihabitans</taxon>
    </lineage>
</organism>
<sequence>MIATGSTGRAERFDVAIVGYGPVGAVLAGLLGRRGHKVLVLDREPGVYPLPRAAHIDHTGLRVLQELGCLERLLPPMLPNPGTDCVTADRNLLFRLPSDRPTPYSLPASMYFYQPVFDAELRRRVAELGTVSVRLGHEVRHLEDVGDVVRLQVAGPDGAGTTVEADWVVGCDGASSTVRESIGVEREGFGFAEQWLIFDLKLSTPPPSLPSLAVQVCDPARPRTELPMPDNRFRFEFMLMPGEDAAEMIRPDVAEERLLGPLLPPGSATIERTATYTFLGAVASSWRRDRVLLAGDAAHLMPPFLGQGMCSGIRDTANLAWKLDRVLAAGAPHELLDTYGLERRPHVSHVIGTAIEFGRVICKTDPTEAARRDRQLLADPRPFDERFTFRLPPLTSGPLVLEGGGRLFPQPVAGLDDWIGQRFLVFGADEAVLGEAGRWWRAQPDVLVSVLADIPDPSGRIEAWLARTGRRVAIVRPDRYVLAVTDDIDAATDQVAPLLGRGSAA</sequence>
<feature type="domain" description="FAD-binding" evidence="2">
    <location>
        <begin position="13"/>
        <end position="351"/>
    </location>
</feature>
<name>A0ABY7K566_9ACTN</name>
<evidence type="ECO:0000259" key="2">
    <source>
        <dbReference type="Pfam" id="PF01494"/>
    </source>
</evidence>
<protein>
    <submittedName>
        <fullName evidence="3">Bifunctional 3-(3-hydroxy-phenyl)propionate/3-hydroxycinnamic acid hydroxylase</fullName>
    </submittedName>
</protein>
<accession>A0ABY7K566</accession>
<dbReference type="InterPro" id="IPR002938">
    <property type="entry name" value="FAD-bd"/>
</dbReference>
<dbReference type="RefSeq" id="WP_269445010.1">
    <property type="nucleotide sequence ID" value="NZ_CP097463.1"/>
</dbReference>
<evidence type="ECO:0000313" key="4">
    <source>
        <dbReference type="Proteomes" id="UP001164693"/>
    </source>
</evidence>
<proteinExistence type="predicted"/>
<dbReference type="Proteomes" id="UP001164693">
    <property type="component" value="Chromosome"/>
</dbReference>
<dbReference type="Gene3D" id="3.30.70.2450">
    <property type="match status" value="1"/>
</dbReference>
<dbReference type="PRINTS" id="PR00420">
    <property type="entry name" value="RNGMNOXGNASE"/>
</dbReference>
<dbReference type="InterPro" id="IPR036188">
    <property type="entry name" value="FAD/NAD-bd_sf"/>
</dbReference>
<dbReference type="PANTHER" id="PTHR43476:SF3">
    <property type="entry name" value="FAD-BINDING MONOOXYGENASE"/>
    <property type="match status" value="1"/>
</dbReference>
<dbReference type="InterPro" id="IPR050631">
    <property type="entry name" value="PheA/TfdB_FAD_monoxygenase"/>
</dbReference>